<dbReference type="PANTHER" id="PTHR39867:SF1">
    <property type="entry name" value="HELICASE ATP-BINDING DOMAIN-CONTAINING PROTEIN"/>
    <property type="match status" value="1"/>
</dbReference>
<sequence>MEDARSTRNAKLRGGDGLKSRNGDFVPGRPFTTMGGAMLHLDSTTPATAESPPRRRSRPPPATAGAVLNRQFEATEGEFDVKKFLLNQKGTQPFHKSSLFRASNFAKQVASMELPEVDSYQQNKHSKAKKVGVLPRMELGVSKSTGVLLSGVMRRSSGSGERNQQSDEDENPAISHFYSIEKMAESCFHATQNKNKTWLFLPGSDERSKASDGSSSIRGNSITGVERPSRRVDVLDLDRCFDTAVQFATKKKHLDVACDEKLSMIDRDFMAIHARIAQRYSSAAAANESPTEAHQVLTKLLFEQKWSDVVIGELESMLTVSFLEQGVILRKARILYAKAFFQLEHLYRNQWQELTQEKEDLEQLREEVKRTSELHEQDAQGMKEYYEGEIHKLTASFDSIKGDMERRVTDSKEQMTKMGDTMKALNAIFRQMREDTEKVKAVELRENYIKLEQKYEQCREELEQLRPLVHEKQQLLDKIEELNRERDACNDQIASLNNLVSTKDNMIASLMEQQSDLIAEQELRAAREEERRRQAEQEEEDEREDTPYTKGESSNGRRRASVSSTAVCVRCKQDLRVMSANGGLTEGDKGASGERSNSIIVSEAEVFKLPVKKRRVQCLYFRILLPNLGGRRPQREVAWTFSCMRSIMFAKQIDDSMCKRTGGVFPLRIRMPEYVYAWFSPWRSMKEEKAVAEEGEIDGGADTDAGTDPNDPNSGTSAEHRQMQADEDRWCLYYGVRSLVQQGYLEAKLFLSLLDEKFGEDEQVFMLHCYRVLDVLLAGRLNWGPLREEVSYEMFARDYEALFGRNPTNADGSPSPPAEHVAPPVSGPRVPKTIWISPYHASLATSVILSKATEAERAALDKKILEYVVTSVPEEERPDIYLEPKTSNDHEAVHKKKRPKLDRRNKSKIGDDMLDGDAQPAPQFVDANLWVELMMLEYKEEQAHRRAAIRLMFQTATTSAAASASESAANMSLSAMLGINYTSMDMEQFRVMVRTLNDAIPSFWVATLFRNAYMRGNGTVNFDSFMDAAETWQFFSTCMRLESPSSVVARLLASPLPRTPAVLSPSSQAAFVVDKLFTFVGDEFRATIEALPVWTRNMTDSLAYDISSSMREGSFSDGVRMLTSFQRLVDSLGVAKLVRRETTGSLLNSKDLFSIEKALQGLLDFARHRDKSTYVLLIDDIVAVFALNSTCCANFNFRVELLIDAVRQKLCVRRVQMTFRKRLEQDNGAPLVLRSLMHRRYGSEHLDYRRRRAERPVIWLRLVISSILRQSMQSMRMAYLLVELSSVSSAFHAGRSSPLQLSASSSLNGGIGPTPKPIFVELIYDYFLEKFGTRCEAERVIHDVFSNCRSLVRTDSLAQLFGYLCCMSNSCAEDRLLGQNEAVAFLHAVFRCGLHNFRLINPVPTSSADNITPDSSPDGADTATQVASSVAGQTDLVPIDVAETILQTAFAKLSADQKLRLRLRVIEAASDGKSVAPPSEIEANAFLVFALHEWRRYILHRLNEIRVTCCAVEEELAQFEELLQLETLAGVLQKTGIAYTSEDLCIVFRRLYITEKTPAKCSEGATGSAAPTTDPMSDRIAAACFPLVAKEALSELQVLEHASAKPFEIRPSPLQSYELLVSTWDDYQEPCRDLLEELRQIGKNNDIQAKALSRWPATQSAGKGSGGDVLYLSSSSSANTVSSQDVAQLEAVQTLFLDKLQRLTEVFDSSSQEKLRAAAGSTSTGRRRSSINIKRDGSLQLVDEVIAQDMMVNETWKVFRQMFVGFVRLRAIARIGKGALPDQWEISSDTCWA</sequence>
<evidence type="ECO:0000256" key="1">
    <source>
        <dbReference type="SAM" id="Coils"/>
    </source>
</evidence>
<feature type="region of interest" description="Disordered" evidence="2">
    <location>
        <begin position="882"/>
        <end position="917"/>
    </location>
</feature>
<comment type="caution">
    <text evidence="3">The sequence shown here is derived from an EMBL/GenBank/DDBJ whole genome shotgun (WGS) entry which is preliminary data.</text>
</comment>
<feature type="compositionally biased region" description="Basic and acidic residues" evidence="2">
    <location>
        <begin position="902"/>
        <end position="911"/>
    </location>
</feature>
<evidence type="ECO:0000313" key="3">
    <source>
        <dbReference type="EMBL" id="KAE9031040.1"/>
    </source>
</evidence>
<feature type="region of interest" description="Disordered" evidence="2">
    <location>
        <begin position="204"/>
        <end position="223"/>
    </location>
</feature>
<feature type="region of interest" description="Disordered" evidence="2">
    <location>
        <begin position="524"/>
        <end position="561"/>
    </location>
</feature>
<protein>
    <submittedName>
        <fullName evidence="3">Uncharacterized protein</fullName>
    </submittedName>
</protein>
<feature type="compositionally biased region" description="Low complexity" evidence="2">
    <location>
        <begin position="702"/>
        <end position="713"/>
    </location>
</feature>
<dbReference type="Proteomes" id="UP000429607">
    <property type="component" value="Unassembled WGS sequence"/>
</dbReference>
<name>A0A6A3MP18_9STRA</name>
<feature type="region of interest" description="Disordered" evidence="2">
    <location>
        <begin position="1"/>
        <end position="63"/>
    </location>
</feature>
<feature type="compositionally biased region" description="Basic and acidic residues" evidence="2">
    <location>
        <begin position="882"/>
        <end position="892"/>
    </location>
</feature>
<gene>
    <name evidence="3" type="ORF">PR001_g11102</name>
</gene>
<feature type="region of interest" description="Disordered" evidence="2">
    <location>
        <begin position="806"/>
        <end position="825"/>
    </location>
</feature>
<organism evidence="3 4">
    <name type="scientific">Phytophthora rubi</name>
    <dbReference type="NCBI Taxonomy" id="129364"/>
    <lineage>
        <taxon>Eukaryota</taxon>
        <taxon>Sar</taxon>
        <taxon>Stramenopiles</taxon>
        <taxon>Oomycota</taxon>
        <taxon>Peronosporomycetes</taxon>
        <taxon>Peronosporales</taxon>
        <taxon>Peronosporaceae</taxon>
        <taxon>Phytophthora</taxon>
    </lineage>
</organism>
<evidence type="ECO:0000256" key="2">
    <source>
        <dbReference type="SAM" id="MobiDB-lite"/>
    </source>
</evidence>
<dbReference type="EMBL" id="QXFV01000674">
    <property type="protein sequence ID" value="KAE9031040.1"/>
    <property type="molecule type" value="Genomic_DNA"/>
</dbReference>
<feature type="compositionally biased region" description="Polar residues" evidence="2">
    <location>
        <begin position="211"/>
        <end position="223"/>
    </location>
</feature>
<feature type="compositionally biased region" description="Basic and acidic residues" evidence="2">
    <location>
        <begin position="524"/>
        <end position="536"/>
    </location>
</feature>
<proteinExistence type="predicted"/>
<reference evidence="3 4" key="1">
    <citation type="submission" date="2018-09" db="EMBL/GenBank/DDBJ databases">
        <title>Genomic investigation of the strawberry pathogen Phytophthora fragariae indicates pathogenicity is determined by transcriptional variation in three key races.</title>
        <authorList>
            <person name="Adams T.M."/>
            <person name="Armitage A.D."/>
            <person name="Sobczyk M.K."/>
            <person name="Bates H.J."/>
            <person name="Dunwell J.M."/>
            <person name="Nellist C.F."/>
            <person name="Harrison R.J."/>
        </authorList>
    </citation>
    <scope>NUCLEOTIDE SEQUENCE [LARGE SCALE GENOMIC DNA]</scope>
    <source>
        <strain evidence="3 4">SCRP249</strain>
    </source>
</reference>
<evidence type="ECO:0000313" key="4">
    <source>
        <dbReference type="Proteomes" id="UP000429607"/>
    </source>
</evidence>
<feature type="region of interest" description="Disordered" evidence="2">
    <location>
        <begin position="693"/>
        <end position="721"/>
    </location>
</feature>
<accession>A0A6A3MP18</accession>
<dbReference type="PANTHER" id="PTHR39867">
    <property type="entry name" value="HELICASE ATP-BINDING DOMAIN-CONTAINING PROTEIN"/>
    <property type="match status" value="1"/>
</dbReference>
<feature type="compositionally biased region" description="Basic and acidic residues" evidence="2">
    <location>
        <begin position="13"/>
        <end position="22"/>
    </location>
</feature>
<keyword evidence="1" id="KW-0175">Coiled coil</keyword>
<feature type="coiled-coil region" evidence="1">
    <location>
        <begin position="347"/>
        <end position="378"/>
    </location>
</feature>